<feature type="compositionally biased region" description="Low complexity" evidence="1">
    <location>
        <begin position="66"/>
        <end position="77"/>
    </location>
</feature>
<dbReference type="WBParaSite" id="BPAG_0000005401-mRNA-1">
    <property type="protein sequence ID" value="BPAG_0000005401-mRNA-1"/>
    <property type="gene ID" value="BPAG_0000005401"/>
</dbReference>
<evidence type="ECO:0000313" key="4">
    <source>
        <dbReference type="WBParaSite" id="BPAG_0000005401-mRNA-1"/>
    </source>
</evidence>
<name>A0A0N4SWN7_BRUPA</name>
<reference evidence="4" key="1">
    <citation type="submission" date="2017-02" db="UniProtKB">
        <authorList>
            <consortium name="WormBaseParasite"/>
        </authorList>
    </citation>
    <scope>IDENTIFICATION</scope>
</reference>
<feature type="region of interest" description="Disordered" evidence="1">
    <location>
        <begin position="57"/>
        <end position="96"/>
    </location>
</feature>
<proteinExistence type="predicted"/>
<organism evidence="4">
    <name type="scientific">Brugia pahangi</name>
    <name type="common">Filarial nematode worm</name>
    <dbReference type="NCBI Taxonomy" id="6280"/>
    <lineage>
        <taxon>Eukaryota</taxon>
        <taxon>Metazoa</taxon>
        <taxon>Ecdysozoa</taxon>
        <taxon>Nematoda</taxon>
        <taxon>Chromadorea</taxon>
        <taxon>Rhabditida</taxon>
        <taxon>Spirurina</taxon>
        <taxon>Spiruromorpha</taxon>
        <taxon>Filarioidea</taxon>
        <taxon>Onchocercidae</taxon>
        <taxon>Brugia</taxon>
    </lineage>
</organism>
<accession>A0A0N4SWN7</accession>
<dbReference type="AlphaFoldDB" id="A0A0N4SWN7"/>
<protein>
    <submittedName>
        <fullName evidence="4">TORC_M domain-containing protein</fullName>
    </submittedName>
</protein>
<keyword evidence="3" id="KW-1185">Reference proteome</keyword>
<dbReference type="STRING" id="6280.A0A0N4SWN7"/>
<evidence type="ECO:0000256" key="1">
    <source>
        <dbReference type="SAM" id="MobiDB-lite"/>
    </source>
</evidence>
<evidence type="ECO:0000313" key="2">
    <source>
        <dbReference type="EMBL" id="VDN81241.1"/>
    </source>
</evidence>
<dbReference type="Proteomes" id="UP000278627">
    <property type="component" value="Unassembled WGS sequence"/>
</dbReference>
<reference evidence="2 3" key="2">
    <citation type="submission" date="2018-11" db="EMBL/GenBank/DDBJ databases">
        <authorList>
            <consortium name="Pathogen Informatics"/>
        </authorList>
    </citation>
    <scope>NUCLEOTIDE SEQUENCE [LARGE SCALE GENOMIC DNA]</scope>
</reference>
<evidence type="ECO:0000313" key="3">
    <source>
        <dbReference type="Proteomes" id="UP000278627"/>
    </source>
</evidence>
<gene>
    <name evidence="2" type="ORF">BPAG_LOCUS55</name>
</gene>
<sequence length="141" mass="14927">MERAITGVRLGGVGPLIAASPTPHSDPNLISIQPVDIHQFPQNPNIWSGLEAINAQGGMPQPQHVSLQQSTLQQPSPYAQIMPPPPPHYADLGNDLSSSGYSNMMSATGPNNHLFSVNMGTDLEFSPQVNASDLSSPSCSE</sequence>
<dbReference type="EMBL" id="UZAD01000002">
    <property type="protein sequence ID" value="VDN81241.1"/>
    <property type="molecule type" value="Genomic_DNA"/>
</dbReference>